<dbReference type="AlphaFoldDB" id="A0A7U9TIY5"/>
<sequence length="323" mass="36490">MMIKKLYISLITLILLFVTFGTVTFAWISLSTINNIEGLSLAASGGDELQISLDGINFSSQLPAESLYELFDDISLVDVTSTDGVTFQTGGLRDVAPAVANEHYLSFDLYFQTSVVEHYVYLVNNVSNSVSYDTSATGTYVVSNGVMWTAKYDFWYGPDDTDLIQKGDEDRYYASDSIRIAIIELTDETNELDLRNVQDLQKFVFDPSGDEQRGYGKPYGAYSYFIERTRYFITLPETMQEVSYRLTEIDPTNPYQSLDDDSLVTVLQDTGRVNEKGKTIYSGKVRINIWLEGWDADAFDAIENDRVKIQLQFKALIPPEITD</sequence>
<name>A0A7U9TIY5_9MOLU</name>
<accession>A0A7U9TIY5</accession>
<dbReference type="EMBL" id="AP024412">
    <property type="protein sequence ID" value="BCR36246.1"/>
    <property type="molecule type" value="Genomic_DNA"/>
</dbReference>
<keyword evidence="2" id="KW-1185">Reference proteome</keyword>
<organism evidence="1 2">
    <name type="scientific">Mariniplasma anaerobium</name>
    <dbReference type="NCBI Taxonomy" id="2735436"/>
    <lineage>
        <taxon>Bacteria</taxon>
        <taxon>Bacillati</taxon>
        <taxon>Mycoplasmatota</taxon>
        <taxon>Mollicutes</taxon>
        <taxon>Acholeplasmatales</taxon>
        <taxon>Acholeplasmataceae</taxon>
        <taxon>Mariniplasma</taxon>
    </lineage>
</organism>
<proteinExistence type="predicted"/>
<evidence type="ECO:0000313" key="2">
    <source>
        <dbReference type="Proteomes" id="UP000620133"/>
    </source>
</evidence>
<evidence type="ECO:0000313" key="1">
    <source>
        <dbReference type="EMBL" id="BCR36246.1"/>
    </source>
</evidence>
<dbReference type="Proteomes" id="UP000620133">
    <property type="component" value="Chromosome"/>
</dbReference>
<protein>
    <submittedName>
        <fullName evidence="1">Uncharacterized protein</fullName>
    </submittedName>
</protein>
<reference evidence="1" key="1">
    <citation type="submission" date="2021-01" db="EMBL/GenBank/DDBJ databases">
        <title>Draft genome sequence of Acholeplasmataceae bacterium strain Mahy22.</title>
        <authorList>
            <person name="Watanabe M."/>
            <person name="Kojima H."/>
            <person name="Fukui M."/>
        </authorList>
    </citation>
    <scope>NUCLEOTIDE SEQUENCE</scope>
    <source>
        <strain evidence="1">Mahy22</strain>
    </source>
</reference>
<dbReference type="KEGG" id="manr:MPAN_011390"/>
<gene>
    <name evidence="1" type="ORF">MPAN_011390</name>
</gene>